<dbReference type="SUPFAM" id="SSF51735">
    <property type="entry name" value="NAD(P)-binding Rossmann-fold domains"/>
    <property type="match status" value="1"/>
</dbReference>
<evidence type="ECO:0000256" key="5">
    <source>
        <dbReference type="ARBA" id="ARBA00023027"/>
    </source>
</evidence>
<dbReference type="Gene3D" id="3.40.50.720">
    <property type="entry name" value="NAD(P)-binding Rossmann-like Domain"/>
    <property type="match status" value="1"/>
</dbReference>
<keyword evidence="5" id="KW-0520">NAD</keyword>
<organism evidence="9 10">
    <name type="scientific">Vibrio hippocampi</name>
    <dbReference type="NCBI Taxonomy" id="654686"/>
    <lineage>
        <taxon>Bacteria</taxon>
        <taxon>Pseudomonadati</taxon>
        <taxon>Pseudomonadota</taxon>
        <taxon>Gammaproteobacteria</taxon>
        <taxon>Vibrionales</taxon>
        <taxon>Vibrionaceae</taxon>
        <taxon>Vibrio</taxon>
    </lineage>
</organism>
<name>A0ABN8DKC1_9VIBR</name>
<comment type="caution">
    <text evidence="9">The sequence shown here is derived from an EMBL/GenBank/DDBJ whole genome shotgun (WGS) entry which is preliminary data.</text>
</comment>
<evidence type="ECO:0000256" key="7">
    <source>
        <dbReference type="RuleBase" id="RU004473"/>
    </source>
</evidence>
<dbReference type="EMBL" id="CAKLCM010000002">
    <property type="protein sequence ID" value="CAH0527264.1"/>
    <property type="molecule type" value="Genomic_DNA"/>
</dbReference>
<keyword evidence="6 7" id="KW-0456">Lyase</keyword>
<dbReference type="InterPro" id="IPR016040">
    <property type="entry name" value="NAD(P)-bd_dom"/>
</dbReference>
<evidence type="ECO:0000259" key="8">
    <source>
        <dbReference type="Pfam" id="PF16363"/>
    </source>
</evidence>
<comment type="catalytic activity">
    <reaction evidence="1 7">
        <text>dTDP-alpha-D-glucose = dTDP-4-dehydro-6-deoxy-alpha-D-glucose + H2O</text>
        <dbReference type="Rhea" id="RHEA:17221"/>
        <dbReference type="ChEBI" id="CHEBI:15377"/>
        <dbReference type="ChEBI" id="CHEBI:57477"/>
        <dbReference type="ChEBI" id="CHEBI:57649"/>
        <dbReference type="EC" id="4.2.1.46"/>
    </reaction>
</comment>
<reference evidence="9" key="1">
    <citation type="submission" date="2021-12" db="EMBL/GenBank/DDBJ databases">
        <authorList>
            <person name="Rodrigo-Torres L."/>
            <person name="Arahal R. D."/>
            <person name="Lucena T."/>
        </authorList>
    </citation>
    <scope>NUCLEOTIDE SEQUENCE</scope>
    <source>
        <strain evidence="9">CECT 8226</strain>
    </source>
</reference>
<proteinExistence type="inferred from homology"/>
<protein>
    <recommendedName>
        <fullName evidence="4 7">dTDP-glucose 4,6-dehydratase</fullName>
        <ecNumber evidence="4 7">4.2.1.46</ecNumber>
    </recommendedName>
</protein>
<dbReference type="EC" id="4.2.1.46" evidence="4 7"/>
<feature type="domain" description="NAD(P)-binding" evidence="8">
    <location>
        <begin position="10"/>
        <end position="321"/>
    </location>
</feature>
<dbReference type="CDD" id="cd05246">
    <property type="entry name" value="dTDP_GD_SDR_e"/>
    <property type="match status" value="1"/>
</dbReference>
<comment type="cofactor">
    <cofactor evidence="2 7">
        <name>NAD(+)</name>
        <dbReference type="ChEBI" id="CHEBI:57540"/>
    </cofactor>
</comment>
<evidence type="ECO:0000256" key="4">
    <source>
        <dbReference type="ARBA" id="ARBA00011990"/>
    </source>
</evidence>
<gene>
    <name evidence="9" type="primary">rffG</name>
    <name evidence="9" type="ORF">VHP8226_02592</name>
</gene>
<evidence type="ECO:0000256" key="6">
    <source>
        <dbReference type="ARBA" id="ARBA00023239"/>
    </source>
</evidence>
<dbReference type="NCBIfam" id="TIGR01181">
    <property type="entry name" value="dTDP_gluc_dehyt"/>
    <property type="match status" value="1"/>
</dbReference>
<evidence type="ECO:0000313" key="9">
    <source>
        <dbReference type="EMBL" id="CAH0527264.1"/>
    </source>
</evidence>
<evidence type="ECO:0000313" key="10">
    <source>
        <dbReference type="Proteomes" id="UP000838160"/>
    </source>
</evidence>
<dbReference type="Gene3D" id="3.90.25.10">
    <property type="entry name" value="UDP-galactose 4-epimerase, domain 1"/>
    <property type="match status" value="1"/>
</dbReference>
<dbReference type="InterPro" id="IPR005888">
    <property type="entry name" value="dTDP_Gluc_deHydtase"/>
</dbReference>
<dbReference type="Pfam" id="PF16363">
    <property type="entry name" value="GDP_Man_Dehyd"/>
    <property type="match status" value="1"/>
</dbReference>
<dbReference type="PANTHER" id="PTHR43000">
    <property type="entry name" value="DTDP-D-GLUCOSE 4,6-DEHYDRATASE-RELATED"/>
    <property type="match status" value="1"/>
</dbReference>
<accession>A0ABN8DKC1</accession>
<evidence type="ECO:0000256" key="2">
    <source>
        <dbReference type="ARBA" id="ARBA00001911"/>
    </source>
</evidence>
<dbReference type="Proteomes" id="UP000838160">
    <property type="component" value="Unassembled WGS sequence"/>
</dbReference>
<evidence type="ECO:0000256" key="3">
    <source>
        <dbReference type="ARBA" id="ARBA00008178"/>
    </source>
</evidence>
<dbReference type="GO" id="GO:0008460">
    <property type="term" value="F:dTDP-glucose 4,6-dehydratase activity"/>
    <property type="evidence" value="ECO:0007669"/>
    <property type="project" value="UniProtKB-EC"/>
</dbReference>
<dbReference type="InterPro" id="IPR036291">
    <property type="entry name" value="NAD(P)-bd_dom_sf"/>
</dbReference>
<sequence>MLTMKASTLLITGGSGFIGSALIRHILDNTSHRVINFDKLTYAVNPLSLDNYQSHPNYTFIHGDICDGDQLEATFDKHQPDYVVHLAAESHVDKSIYASSAFIQTNIIGTYQLLQCTLGYWHTLETDKQSAFRLLHISTDEVFGDLEPNDAPFTERSRYKPSSPYSASKASSDHLVRAWHRTYGLPILISNCSNNYGPYQHAEKLIPKLIHNAYLQLPLPIYGDGQQIRDWLHVDDHAQAMLLLLEKGKVGETYCVGGECERANLEIVNRICETMDGLFPNHAPHIDLIQHVKDREGHDVRYSVNTNKIKNLGWYPSKSLEYELPYLIRHFILQTEH</sequence>
<keyword evidence="10" id="KW-1185">Reference proteome</keyword>
<comment type="similarity">
    <text evidence="3 7">Belongs to the NAD(P)-dependent epimerase/dehydratase family. dTDP-glucose dehydratase subfamily.</text>
</comment>
<evidence type="ECO:0000256" key="1">
    <source>
        <dbReference type="ARBA" id="ARBA00001539"/>
    </source>
</evidence>